<proteinExistence type="predicted"/>
<dbReference type="InterPro" id="IPR010499">
    <property type="entry name" value="AraC_E-bd"/>
</dbReference>
<dbReference type="InterPro" id="IPR018062">
    <property type="entry name" value="HTH_AraC-typ_CS"/>
</dbReference>
<dbReference type="GO" id="GO:0043565">
    <property type="term" value="F:sequence-specific DNA binding"/>
    <property type="evidence" value="ECO:0007669"/>
    <property type="project" value="InterPro"/>
</dbReference>
<dbReference type="Gene3D" id="3.20.80.10">
    <property type="entry name" value="Regulatory factor, effector binding domain"/>
    <property type="match status" value="1"/>
</dbReference>
<dbReference type="PROSITE" id="PS00041">
    <property type="entry name" value="HTH_ARAC_FAMILY_1"/>
    <property type="match status" value="1"/>
</dbReference>
<feature type="domain" description="HTH araC/xylS-type" evidence="4">
    <location>
        <begin position="8"/>
        <end position="106"/>
    </location>
</feature>
<keyword evidence="1" id="KW-0805">Transcription regulation</keyword>
<name>A0AAV3F8A8_CLOPF</name>
<keyword evidence="3" id="KW-0804">Transcription</keyword>
<dbReference type="InterPro" id="IPR020449">
    <property type="entry name" value="Tscrpt_reg_AraC-type_HTH"/>
</dbReference>
<dbReference type="SUPFAM" id="SSF46689">
    <property type="entry name" value="Homeodomain-like"/>
    <property type="match status" value="2"/>
</dbReference>
<dbReference type="PRINTS" id="PR00032">
    <property type="entry name" value="HTHARAC"/>
</dbReference>
<evidence type="ECO:0000256" key="1">
    <source>
        <dbReference type="ARBA" id="ARBA00023015"/>
    </source>
</evidence>
<evidence type="ECO:0000313" key="5">
    <source>
        <dbReference type="EMBL" id="EIA15662.1"/>
    </source>
</evidence>
<dbReference type="SMART" id="SM00342">
    <property type="entry name" value="HTH_ARAC"/>
    <property type="match status" value="1"/>
</dbReference>
<dbReference type="Pfam" id="PF12833">
    <property type="entry name" value="HTH_18"/>
    <property type="match status" value="1"/>
</dbReference>
<dbReference type="InterPro" id="IPR009057">
    <property type="entry name" value="Homeodomain-like_sf"/>
</dbReference>
<dbReference type="InterPro" id="IPR011256">
    <property type="entry name" value="Reg_factor_effector_dom_sf"/>
</dbReference>
<dbReference type="AlphaFoldDB" id="A0AAV3F8A8"/>
<dbReference type="EMBL" id="AFES01000050">
    <property type="protein sequence ID" value="EIA15662.1"/>
    <property type="molecule type" value="Genomic_DNA"/>
</dbReference>
<accession>A0AAV3F8A8</accession>
<dbReference type="InterPro" id="IPR050959">
    <property type="entry name" value="MarA-like"/>
</dbReference>
<comment type="caution">
    <text evidence="5">The sequence shown here is derived from an EMBL/GenBank/DDBJ whole genome shotgun (WGS) entry which is preliminary data.</text>
</comment>
<dbReference type="PROSITE" id="PS01124">
    <property type="entry name" value="HTH_ARAC_FAMILY_2"/>
    <property type="match status" value="1"/>
</dbReference>
<dbReference type="GO" id="GO:0003700">
    <property type="term" value="F:DNA-binding transcription factor activity"/>
    <property type="evidence" value="ECO:0007669"/>
    <property type="project" value="InterPro"/>
</dbReference>
<dbReference type="SUPFAM" id="SSF55136">
    <property type="entry name" value="Probable bacterial effector-binding domain"/>
    <property type="match status" value="1"/>
</dbReference>
<evidence type="ECO:0000313" key="6">
    <source>
        <dbReference type="Proteomes" id="UP000005358"/>
    </source>
</evidence>
<dbReference type="RefSeq" id="WP_003479687.1">
    <property type="nucleotide sequence ID" value="NZ_CM001478.1"/>
</dbReference>
<dbReference type="PANTHER" id="PTHR47504">
    <property type="entry name" value="RIGHT ORIGIN-BINDING PROTEIN"/>
    <property type="match status" value="1"/>
</dbReference>
<evidence type="ECO:0000259" key="4">
    <source>
        <dbReference type="PROSITE" id="PS01124"/>
    </source>
</evidence>
<sequence length="289" mass="33473">MDMLTNFNKVMEYIETHLEEEIDFNMVSKIAGVSEYHFRKMFSYLSGMTLSSYIRKRRLSKASFDLMQKDIKIIDIAIKYGYDSADGFSRAFKEWFGVNPSEIKDAKNLKVFPCMTFQLTIKGGSNMNYRIEKKEAFKLVGVKGQVPIVFEGINQEIMKIAQSITEEQRKLLQSYRNEDVKTVVNASFDFDDKRYEEKGNLNHLIGSITTLDIDFGEFDVVEVPACTWAIFPCKGPFPTVFQDTWGKILSEWLPSSNYELINVPEISFNRDMSDMQNVYSEIWIGVKEK</sequence>
<reference evidence="5 6" key="1">
    <citation type="journal article" date="2012" name="PLoS ONE">
        <title>Genome Sequencing and Analysis of a Type A Clostridium perfringens Isolate from a Case of Bovine Clostridial Abomasitis.</title>
        <authorList>
            <person name="Nowell V.J."/>
            <person name="Kropinski A.M."/>
            <person name="Songer J.G."/>
            <person name="Macinnes J.I."/>
            <person name="Parreira V.R."/>
            <person name="Prescott J.F."/>
        </authorList>
    </citation>
    <scope>NUCLEOTIDE SEQUENCE [LARGE SCALE GENOMIC DNA]</scope>
    <source>
        <strain evidence="5 6">F262</strain>
    </source>
</reference>
<evidence type="ECO:0000256" key="3">
    <source>
        <dbReference type="ARBA" id="ARBA00023163"/>
    </source>
</evidence>
<dbReference type="Proteomes" id="UP000005358">
    <property type="component" value="Plasmid pF262A"/>
</dbReference>
<keyword evidence="2" id="KW-0238">DNA-binding</keyword>
<dbReference type="InterPro" id="IPR018060">
    <property type="entry name" value="HTH_AraC"/>
</dbReference>
<protein>
    <submittedName>
        <fullName evidence="5">AraC-related transcriptional regulator</fullName>
    </submittedName>
</protein>
<organism evidence="5 6">
    <name type="scientific">Clostridium perfringens F262</name>
    <dbReference type="NCBI Taxonomy" id="883064"/>
    <lineage>
        <taxon>Bacteria</taxon>
        <taxon>Bacillati</taxon>
        <taxon>Bacillota</taxon>
        <taxon>Clostridia</taxon>
        <taxon>Eubacteriales</taxon>
        <taxon>Clostridiaceae</taxon>
        <taxon>Clostridium</taxon>
    </lineage>
</organism>
<geneLocation type="plasmid" evidence="5 6">
    <name>pF262A</name>
</geneLocation>
<dbReference type="SMART" id="SM00871">
    <property type="entry name" value="AraC_E_bind"/>
    <property type="match status" value="1"/>
</dbReference>
<dbReference type="Gene3D" id="1.10.10.60">
    <property type="entry name" value="Homeodomain-like"/>
    <property type="match status" value="2"/>
</dbReference>
<evidence type="ECO:0000256" key="2">
    <source>
        <dbReference type="ARBA" id="ARBA00023125"/>
    </source>
</evidence>
<dbReference type="PANTHER" id="PTHR47504:SF5">
    <property type="entry name" value="RIGHT ORIGIN-BINDING PROTEIN"/>
    <property type="match status" value="1"/>
</dbReference>
<gene>
    <name evidence="5" type="ORF">HA1_15445</name>
</gene>
<dbReference type="InterPro" id="IPR029442">
    <property type="entry name" value="GyrI-like"/>
</dbReference>
<dbReference type="Pfam" id="PF06445">
    <property type="entry name" value="GyrI-like"/>
    <property type="match status" value="1"/>
</dbReference>
<keyword evidence="5" id="KW-0614">Plasmid</keyword>